<dbReference type="Proteomes" id="UP000027821">
    <property type="component" value="Unassembled WGS sequence"/>
</dbReference>
<organism evidence="8 9">
    <name type="scientific">Anditalea andensis</name>
    <dbReference type="NCBI Taxonomy" id="1048983"/>
    <lineage>
        <taxon>Bacteria</taxon>
        <taxon>Pseudomonadati</taxon>
        <taxon>Bacteroidota</taxon>
        <taxon>Cytophagia</taxon>
        <taxon>Cytophagales</taxon>
        <taxon>Cytophagaceae</taxon>
        <taxon>Anditalea</taxon>
    </lineage>
</organism>
<reference evidence="8 9" key="1">
    <citation type="submission" date="2014-04" db="EMBL/GenBank/DDBJ databases">
        <title>Characterization and application of a salt tolerant electro-active bacterium.</title>
        <authorList>
            <person name="Yang L."/>
            <person name="Wei S."/>
            <person name="Tay Q.X.M."/>
        </authorList>
    </citation>
    <scope>NUCLEOTIDE SEQUENCE [LARGE SCALE GENOMIC DNA]</scope>
    <source>
        <strain evidence="8 9">LY1</strain>
    </source>
</reference>
<feature type="domain" description="NADP-dependent oxidoreductase" evidence="7">
    <location>
        <begin position="14"/>
        <end position="284"/>
    </location>
</feature>
<proteinExistence type="inferred from homology"/>
<dbReference type="STRING" id="1048983.EL17_07445"/>
<dbReference type="Pfam" id="PF00248">
    <property type="entry name" value="Aldo_ket_red"/>
    <property type="match status" value="1"/>
</dbReference>
<evidence type="ECO:0000256" key="1">
    <source>
        <dbReference type="ARBA" id="ARBA00007905"/>
    </source>
</evidence>
<keyword evidence="9" id="KW-1185">Reference proteome</keyword>
<dbReference type="AlphaFoldDB" id="A0A074KYE4"/>
<evidence type="ECO:0000256" key="3">
    <source>
        <dbReference type="ARBA" id="ARBA00023002"/>
    </source>
</evidence>
<dbReference type="OrthoDB" id="9804790at2"/>
<dbReference type="eggNOG" id="COG0656">
    <property type="taxonomic scope" value="Bacteria"/>
</dbReference>
<dbReference type="GO" id="GO:0016491">
    <property type="term" value="F:oxidoreductase activity"/>
    <property type="evidence" value="ECO:0007669"/>
    <property type="project" value="UniProtKB-KW"/>
</dbReference>
<keyword evidence="2" id="KW-0521">NADP</keyword>
<protein>
    <submittedName>
        <fullName evidence="8">Aldehyde oxidoreductase</fullName>
    </submittedName>
</protein>
<evidence type="ECO:0000256" key="2">
    <source>
        <dbReference type="ARBA" id="ARBA00022857"/>
    </source>
</evidence>
<feature type="binding site" evidence="5">
    <location>
        <position position="110"/>
    </location>
    <ligand>
        <name>substrate</name>
    </ligand>
</feature>
<dbReference type="InterPro" id="IPR020471">
    <property type="entry name" value="AKR"/>
</dbReference>
<dbReference type="EMBL" id="JMIH01000016">
    <property type="protein sequence ID" value="KEO73979.1"/>
    <property type="molecule type" value="Genomic_DNA"/>
</dbReference>
<feature type="active site" description="Proton donor" evidence="4">
    <location>
        <position position="48"/>
    </location>
</feature>
<accession>A0A074KYE4</accession>
<sequence>MNTVKFENGDEMPKIGLGTWKAKPGEVYEAVICAIETGYRHIDCAPIYNNEKEVGQAIAKAIDEGMVKREDLFITSKLWNNAHKKADVIPALKNSLKDLQLGYVDLYLIHWPIAQKPEKINITSPDDFISLQEIPILKTWEGMEEALNEGLTYHIGVSNFNIHKLNEIIDHAEFPPEMNQIELHPMLPQNELVEYCHENGIQVTGYAPLGSYDPSKKDRPNLIEDNIVKRIAHKHGVTSAQILLAWGMCRNTVVIPKSVNKERIKENYDSIYVKLEEVDMELLADLEGPHRFVDGTLWTIDGSPYSLDDLW</sequence>
<evidence type="ECO:0000313" key="9">
    <source>
        <dbReference type="Proteomes" id="UP000027821"/>
    </source>
</evidence>
<name>A0A074KYE4_9BACT</name>
<dbReference type="PANTHER" id="PTHR11732">
    <property type="entry name" value="ALDO/KETO REDUCTASE"/>
    <property type="match status" value="1"/>
</dbReference>
<evidence type="ECO:0000259" key="7">
    <source>
        <dbReference type="Pfam" id="PF00248"/>
    </source>
</evidence>
<keyword evidence="3" id="KW-0560">Oxidoreductase</keyword>
<dbReference type="PRINTS" id="PR00069">
    <property type="entry name" value="ALDKETRDTASE"/>
</dbReference>
<dbReference type="InterPro" id="IPR023210">
    <property type="entry name" value="NADP_OxRdtase_dom"/>
</dbReference>
<evidence type="ECO:0000313" key="8">
    <source>
        <dbReference type="EMBL" id="KEO73979.1"/>
    </source>
</evidence>
<dbReference type="PROSITE" id="PS00798">
    <property type="entry name" value="ALDOKETO_REDUCTASE_1"/>
    <property type="match status" value="1"/>
</dbReference>
<evidence type="ECO:0000256" key="6">
    <source>
        <dbReference type="PIRSR" id="PIRSR000097-3"/>
    </source>
</evidence>
<feature type="site" description="Lowers pKa of active site Tyr" evidence="6">
    <location>
        <position position="77"/>
    </location>
</feature>
<comment type="similarity">
    <text evidence="1">Belongs to the aldo/keto reductase family.</text>
</comment>
<dbReference type="Gene3D" id="3.20.20.100">
    <property type="entry name" value="NADP-dependent oxidoreductase domain"/>
    <property type="match status" value="1"/>
</dbReference>
<evidence type="ECO:0000256" key="4">
    <source>
        <dbReference type="PIRSR" id="PIRSR000097-1"/>
    </source>
</evidence>
<dbReference type="PIRSF" id="PIRSF000097">
    <property type="entry name" value="AKR"/>
    <property type="match status" value="1"/>
</dbReference>
<dbReference type="InterPro" id="IPR018170">
    <property type="entry name" value="Aldo/ket_reductase_CS"/>
</dbReference>
<dbReference type="FunFam" id="3.20.20.100:FF:000006">
    <property type="entry name" value="Aldo-keto reductase family 1 member A1"/>
    <property type="match status" value="1"/>
</dbReference>
<dbReference type="RefSeq" id="WP_035072663.1">
    <property type="nucleotide sequence ID" value="NZ_JMIH01000016.1"/>
</dbReference>
<dbReference type="SUPFAM" id="SSF51430">
    <property type="entry name" value="NAD(P)-linked oxidoreductase"/>
    <property type="match status" value="1"/>
</dbReference>
<gene>
    <name evidence="8" type="ORF">EL17_07445</name>
</gene>
<dbReference type="InterPro" id="IPR036812">
    <property type="entry name" value="NAD(P)_OxRdtase_dom_sf"/>
</dbReference>
<evidence type="ECO:0000256" key="5">
    <source>
        <dbReference type="PIRSR" id="PIRSR000097-2"/>
    </source>
</evidence>
<comment type="caution">
    <text evidence="8">The sequence shown here is derived from an EMBL/GenBank/DDBJ whole genome shotgun (WGS) entry which is preliminary data.</text>
</comment>